<accession>A0A8S5TDP8</accession>
<evidence type="ECO:0000313" key="1">
    <source>
        <dbReference type="EMBL" id="DAF61256.1"/>
    </source>
</evidence>
<name>A0A8S5TDP8_9CAUD</name>
<protein>
    <submittedName>
        <fullName evidence="1">Synaptonemal complex central element protein 3</fullName>
    </submittedName>
</protein>
<reference evidence="1" key="1">
    <citation type="journal article" date="2021" name="Proc. Natl. Acad. Sci. U.S.A.">
        <title>A Catalog of Tens of Thousands of Viruses from Human Metagenomes Reveals Hidden Associations with Chronic Diseases.</title>
        <authorList>
            <person name="Tisza M.J."/>
            <person name="Buck C.B."/>
        </authorList>
    </citation>
    <scope>NUCLEOTIDE SEQUENCE</scope>
    <source>
        <strain evidence="1">CtVf96</strain>
    </source>
</reference>
<sequence>MISSMSSEQLMLSDKYKAFLRCKASVEFLEG</sequence>
<proteinExistence type="predicted"/>
<dbReference type="EMBL" id="BK032805">
    <property type="protein sequence ID" value="DAF61256.1"/>
    <property type="molecule type" value="Genomic_DNA"/>
</dbReference>
<organism evidence="1">
    <name type="scientific">Siphoviridae sp. ctVf96</name>
    <dbReference type="NCBI Taxonomy" id="2827882"/>
    <lineage>
        <taxon>Viruses</taxon>
        <taxon>Duplodnaviria</taxon>
        <taxon>Heunggongvirae</taxon>
        <taxon>Uroviricota</taxon>
        <taxon>Caudoviricetes</taxon>
    </lineage>
</organism>